<proteinExistence type="predicted"/>
<reference evidence="2" key="1">
    <citation type="submission" date="2009-05" db="EMBL/GenBank/DDBJ databases">
        <authorList>
            <person name="Harkins D.M."/>
            <person name="DeShazer D."/>
            <person name="Woods D.E."/>
            <person name="Brinkac L.M."/>
            <person name="Brown K.A."/>
            <person name="Hung G.C."/>
            <person name="Tuanyok A."/>
            <person name="Zhang B."/>
            <person name="Nierman W.C."/>
        </authorList>
    </citation>
    <scope>NUCLEOTIDE SEQUENCE [LARGE SCALE GENOMIC DNA]</scope>
    <source>
        <strain evidence="2">1710a</strain>
    </source>
</reference>
<protein>
    <submittedName>
        <fullName evidence="2">Uncharacterized protein</fullName>
    </submittedName>
</protein>
<dbReference type="HOGENOM" id="CLU_1352528_0_0_4"/>
<evidence type="ECO:0000256" key="1">
    <source>
        <dbReference type="SAM" id="MobiDB-lite"/>
    </source>
</evidence>
<organism evidence="2">
    <name type="scientific">Burkholderia pseudomallei 1710a</name>
    <dbReference type="NCBI Taxonomy" id="320371"/>
    <lineage>
        <taxon>Bacteria</taxon>
        <taxon>Pseudomonadati</taxon>
        <taxon>Pseudomonadota</taxon>
        <taxon>Betaproteobacteria</taxon>
        <taxon>Burkholderiales</taxon>
        <taxon>Burkholderiaceae</taxon>
        <taxon>Burkholderia</taxon>
        <taxon>pseudomallei group</taxon>
    </lineage>
</organism>
<evidence type="ECO:0000313" key="2">
    <source>
        <dbReference type="EMBL" id="EET08292.1"/>
    </source>
</evidence>
<name>A0A0E1WFB0_BURPE</name>
<dbReference type="EMBL" id="CM000832">
    <property type="protein sequence ID" value="EET08292.1"/>
    <property type="molecule type" value="Genomic_DNA"/>
</dbReference>
<accession>A0A0E1WFB0</accession>
<feature type="compositionally biased region" description="Low complexity" evidence="1">
    <location>
        <begin position="70"/>
        <end position="87"/>
    </location>
</feature>
<dbReference type="AlphaFoldDB" id="A0A0E1WFB0"/>
<feature type="region of interest" description="Disordered" evidence="1">
    <location>
        <begin position="69"/>
        <end position="92"/>
    </location>
</feature>
<feature type="compositionally biased region" description="Polar residues" evidence="1">
    <location>
        <begin position="171"/>
        <end position="180"/>
    </location>
</feature>
<sequence length="202" mass="21902">MLGWQGGIRVGCRQTADGHHCDRAQGKLADETGVNATLIKHFETYRLSALPDSAQKALQDYFDSNGVDMSQLASSPDDSASAATQTSKPGSAVVQPIPRAALLPQRLGFLVSNTLSDDEIEDLLQKMDDNDERIYELVKKETQSGLFGGPTEQTVDDTGCDGYCLSHRTATGGRSQNQALGHQGRQLAYRAEQDRSAPANRY</sequence>
<gene>
    <name evidence="2" type="ORF">BURPS1710A_0403</name>
</gene>
<dbReference type="Proteomes" id="UP000001812">
    <property type="component" value="Chromosome I"/>
</dbReference>
<feature type="region of interest" description="Disordered" evidence="1">
    <location>
        <begin position="171"/>
        <end position="202"/>
    </location>
</feature>